<dbReference type="AlphaFoldDB" id="A0A439CMY4"/>
<evidence type="ECO:0000313" key="2">
    <source>
        <dbReference type="Proteomes" id="UP000286045"/>
    </source>
</evidence>
<keyword evidence="2" id="KW-1185">Reference proteome</keyword>
<accession>A0A439CMY4</accession>
<dbReference type="Proteomes" id="UP000286045">
    <property type="component" value="Unassembled WGS sequence"/>
</dbReference>
<dbReference type="SUPFAM" id="SSF53098">
    <property type="entry name" value="Ribonuclease H-like"/>
    <property type="match status" value="1"/>
</dbReference>
<comment type="caution">
    <text evidence="1">The sequence shown here is derived from an EMBL/GenBank/DDBJ whole genome shotgun (WGS) entry which is preliminary data.</text>
</comment>
<organism evidence="1 2">
    <name type="scientific">Xylaria grammica</name>
    <dbReference type="NCBI Taxonomy" id="363999"/>
    <lineage>
        <taxon>Eukaryota</taxon>
        <taxon>Fungi</taxon>
        <taxon>Dikarya</taxon>
        <taxon>Ascomycota</taxon>
        <taxon>Pezizomycotina</taxon>
        <taxon>Sordariomycetes</taxon>
        <taxon>Xylariomycetidae</taxon>
        <taxon>Xylariales</taxon>
        <taxon>Xylariaceae</taxon>
        <taxon>Xylaria</taxon>
    </lineage>
</organism>
<gene>
    <name evidence="1" type="ORF">EKO27_g11577</name>
</gene>
<evidence type="ECO:0008006" key="3">
    <source>
        <dbReference type="Google" id="ProtNLM"/>
    </source>
</evidence>
<proteinExistence type="predicted"/>
<dbReference type="EMBL" id="RYZI01000761">
    <property type="protein sequence ID" value="RWA03529.1"/>
    <property type="molecule type" value="Genomic_DNA"/>
</dbReference>
<dbReference type="GO" id="GO:0003676">
    <property type="term" value="F:nucleic acid binding"/>
    <property type="evidence" value="ECO:0007669"/>
    <property type="project" value="InterPro"/>
</dbReference>
<protein>
    <recommendedName>
        <fullName evidence="3">RNase H type-1 domain-containing protein</fullName>
    </recommendedName>
</protein>
<reference evidence="1 2" key="1">
    <citation type="submission" date="2018-12" db="EMBL/GenBank/DDBJ databases">
        <title>Draft genome sequence of Xylaria grammica IHI A82.</title>
        <authorList>
            <person name="Buettner E."/>
            <person name="Kellner H."/>
        </authorList>
    </citation>
    <scope>NUCLEOTIDE SEQUENCE [LARGE SCALE GENOMIC DNA]</scope>
    <source>
        <strain evidence="1 2">IHI A82</strain>
    </source>
</reference>
<name>A0A439CMY4_9PEZI</name>
<dbReference type="Gene3D" id="3.30.420.10">
    <property type="entry name" value="Ribonuclease H-like superfamily/Ribonuclease H"/>
    <property type="match status" value="1"/>
</dbReference>
<evidence type="ECO:0000313" key="1">
    <source>
        <dbReference type="EMBL" id="RWA03529.1"/>
    </source>
</evidence>
<dbReference type="InterPro" id="IPR036397">
    <property type="entry name" value="RNaseH_sf"/>
</dbReference>
<sequence length="245" mass="27353">MDHSHMPPQSVVWRSPQDCPNLVANDAKTSLRAVFTETPKRVSLELKETYDNEANGVLLAAGLQYQVERAMYRLDDSIMLKNGETIDTASTIIYTQGAARDNQSEASWGVYCGPRSRYNANGWVSYRFPQTKLAADIEANYRALYTACRAIIRSPGCAITFTIATNSWPVLSMMTGEMVELDDTTYATMLGMINECVTLINEMTDGGHKFRYGWVSERTNKRALGYALQLLMDVGSYALHSLSQT</sequence>
<dbReference type="InterPro" id="IPR012337">
    <property type="entry name" value="RNaseH-like_sf"/>
</dbReference>